<dbReference type="EMBL" id="JAPEUY010000007">
    <property type="protein sequence ID" value="KAJ4371485.1"/>
    <property type="molecule type" value="Genomic_DNA"/>
</dbReference>
<accession>A0A9W8YCG8</accession>
<dbReference type="AlphaFoldDB" id="A0A9W8YCG8"/>
<organism evidence="1 2">
    <name type="scientific">Neocucurbitaria cava</name>
    <dbReference type="NCBI Taxonomy" id="798079"/>
    <lineage>
        <taxon>Eukaryota</taxon>
        <taxon>Fungi</taxon>
        <taxon>Dikarya</taxon>
        <taxon>Ascomycota</taxon>
        <taxon>Pezizomycotina</taxon>
        <taxon>Dothideomycetes</taxon>
        <taxon>Pleosporomycetidae</taxon>
        <taxon>Pleosporales</taxon>
        <taxon>Pleosporineae</taxon>
        <taxon>Cucurbitariaceae</taxon>
        <taxon>Neocucurbitaria</taxon>
    </lineage>
</organism>
<evidence type="ECO:0000313" key="2">
    <source>
        <dbReference type="Proteomes" id="UP001140560"/>
    </source>
</evidence>
<keyword evidence="2" id="KW-1185">Reference proteome</keyword>
<evidence type="ECO:0000313" key="1">
    <source>
        <dbReference type="EMBL" id="KAJ4371485.1"/>
    </source>
</evidence>
<protein>
    <submittedName>
        <fullName evidence="1">Uncharacterized protein</fullName>
    </submittedName>
</protein>
<comment type="caution">
    <text evidence="1">The sequence shown here is derived from an EMBL/GenBank/DDBJ whole genome shotgun (WGS) entry which is preliminary data.</text>
</comment>
<dbReference type="Proteomes" id="UP001140560">
    <property type="component" value="Unassembled WGS sequence"/>
</dbReference>
<proteinExistence type="predicted"/>
<name>A0A9W8YCG8_9PLEO</name>
<gene>
    <name evidence="1" type="ORF">N0V83_004703</name>
</gene>
<sequence length="507" mass="55863">MTASMESWKSEAQFIKSRCGFCAMSFDKWQDRVDHLAKEFRNGANMKNWKGCRGLDPHVAIHVSNAMPPYLIANESMSPFPFSASNSSSLKQLNLSIESKDLEYLIPNGGTNSNSPSTGLFVAYQDGRDPATVGPIVLTAPQHYSTSPAQNGNPNATCWEILTLRLGRFARQHIEKHGPGSVTDEMLQRESREILYGEPDDPWNQTAADNPEWLNLFKKAHGIETKVPVTGITSHHEVYEDLGIHSNTVLDQSFNVNNFPCENMSENDPGRALAFECSLSGTTKMTEHMRQLSSGRQSPYSIPGLTGSVTASSTSPAFNAPQLLSIHEPISELACTSSGGPCYGENGEVGFSVRNKQEKKRYWLDNNTADMAPFPTNVESQRKRSDGQVYECPTVGLRSFSPIVEQECTASDFLIPSIQEKTCNKSGDPISTDDFQFPSWDQLPADFQNPTTSADYNSSIPISTTGVSMSATEGTASGNSMAWDDNEMNFTMDMDMDFDLDLTLLEK</sequence>
<dbReference type="OrthoDB" id="5399138at2759"/>
<reference evidence="1" key="1">
    <citation type="submission" date="2022-10" db="EMBL/GenBank/DDBJ databases">
        <title>Tapping the CABI collections for fungal endophytes: first genome assemblies for Collariella, Neodidymelliopsis, Ascochyta clinopodiicola, Didymella pomorum, Didymosphaeria variabile, Neocosmospora piperis and Neocucurbitaria cava.</title>
        <authorList>
            <person name="Hill R."/>
        </authorList>
    </citation>
    <scope>NUCLEOTIDE SEQUENCE</scope>
    <source>
        <strain evidence="1">IMI 356814</strain>
    </source>
</reference>